<reference evidence="1 2" key="1">
    <citation type="submission" date="2024-02" db="EMBL/GenBank/DDBJ databases">
        <title>High-quality chromosome-scale genome assembly of Pensacola bahiagrass (Paspalum notatum Flugge var. saurae).</title>
        <authorList>
            <person name="Vega J.M."/>
            <person name="Podio M."/>
            <person name="Orjuela J."/>
            <person name="Siena L.A."/>
            <person name="Pessino S.C."/>
            <person name="Combes M.C."/>
            <person name="Mariac C."/>
            <person name="Albertini E."/>
            <person name="Pupilli F."/>
            <person name="Ortiz J.P.A."/>
            <person name="Leblanc O."/>
        </authorList>
    </citation>
    <scope>NUCLEOTIDE SEQUENCE [LARGE SCALE GENOMIC DNA]</scope>
    <source>
        <strain evidence="1">R1</strain>
        <tissue evidence="1">Leaf</tissue>
    </source>
</reference>
<protein>
    <submittedName>
        <fullName evidence="1">Uncharacterized protein</fullName>
    </submittedName>
</protein>
<proteinExistence type="predicted"/>
<sequence length="148" mass="16646">MLTGTKKVSNVLSQQCINQKNHQYITWHLGPLDLIHCLIACWVKILPNNLVVHLEQMEDISSNIQPSCQGTGDNHGLCGVAGEEGADAVQVKEAEFLSNLVHMAKAHGNWPKHYEYGASTKRLEEDEEVKTKFQYWSAKVDNILLMMT</sequence>
<dbReference type="Proteomes" id="UP001341281">
    <property type="component" value="Chromosome 01"/>
</dbReference>
<name>A0AAQ3PQ68_PASNO</name>
<evidence type="ECO:0000313" key="2">
    <source>
        <dbReference type="Proteomes" id="UP001341281"/>
    </source>
</evidence>
<accession>A0AAQ3PQ68</accession>
<gene>
    <name evidence="1" type="ORF">U9M48_005430</name>
</gene>
<keyword evidence="2" id="KW-1185">Reference proteome</keyword>
<organism evidence="1 2">
    <name type="scientific">Paspalum notatum var. saurae</name>
    <dbReference type="NCBI Taxonomy" id="547442"/>
    <lineage>
        <taxon>Eukaryota</taxon>
        <taxon>Viridiplantae</taxon>
        <taxon>Streptophyta</taxon>
        <taxon>Embryophyta</taxon>
        <taxon>Tracheophyta</taxon>
        <taxon>Spermatophyta</taxon>
        <taxon>Magnoliopsida</taxon>
        <taxon>Liliopsida</taxon>
        <taxon>Poales</taxon>
        <taxon>Poaceae</taxon>
        <taxon>PACMAD clade</taxon>
        <taxon>Panicoideae</taxon>
        <taxon>Andropogonodae</taxon>
        <taxon>Paspaleae</taxon>
        <taxon>Paspalinae</taxon>
        <taxon>Paspalum</taxon>
    </lineage>
</organism>
<evidence type="ECO:0000313" key="1">
    <source>
        <dbReference type="EMBL" id="WVZ54665.1"/>
    </source>
</evidence>
<dbReference type="AlphaFoldDB" id="A0AAQ3PQ68"/>
<dbReference type="EMBL" id="CP144745">
    <property type="protein sequence ID" value="WVZ54665.1"/>
    <property type="molecule type" value="Genomic_DNA"/>
</dbReference>